<organism evidence="2 3">
    <name type="scientific">Frigoriglobus tundricola</name>
    <dbReference type="NCBI Taxonomy" id="2774151"/>
    <lineage>
        <taxon>Bacteria</taxon>
        <taxon>Pseudomonadati</taxon>
        <taxon>Planctomycetota</taxon>
        <taxon>Planctomycetia</taxon>
        <taxon>Gemmatales</taxon>
        <taxon>Gemmataceae</taxon>
        <taxon>Frigoriglobus</taxon>
    </lineage>
</organism>
<dbReference type="KEGG" id="ftj:FTUN_3591"/>
<keyword evidence="1" id="KW-0812">Transmembrane</keyword>
<dbReference type="AlphaFoldDB" id="A0A6M5YPR5"/>
<dbReference type="Proteomes" id="UP000503447">
    <property type="component" value="Chromosome"/>
</dbReference>
<dbReference type="EMBL" id="CP053452">
    <property type="protein sequence ID" value="QJW96037.1"/>
    <property type="molecule type" value="Genomic_DNA"/>
</dbReference>
<accession>A0A6M5YPR5</accession>
<reference evidence="3" key="1">
    <citation type="submission" date="2020-05" db="EMBL/GenBank/DDBJ databases">
        <title>Frigoriglobus tundricola gen. nov., sp. nov., a psychrotolerant cellulolytic planctomycete of the family Gemmataceae with two divergent copies of 16S rRNA gene.</title>
        <authorList>
            <person name="Kulichevskaya I.S."/>
            <person name="Ivanova A.A."/>
            <person name="Naumoff D.G."/>
            <person name="Beletsky A.V."/>
            <person name="Rijpstra W.I.C."/>
            <person name="Sinninghe Damste J.S."/>
            <person name="Mardanov A.V."/>
            <person name="Ravin N.V."/>
            <person name="Dedysh S.N."/>
        </authorList>
    </citation>
    <scope>NUCLEOTIDE SEQUENCE [LARGE SCALE GENOMIC DNA]</scope>
    <source>
        <strain evidence="3">PL17</strain>
    </source>
</reference>
<feature type="transmembrane region" description="Helical" evidence="1">
    <location>
        <begin position="61"/>
        <end position="80"/>
    </location>
</feature>
<protein>
    <recommendedName>
        <fullName evidence="4">Transposase DDE domain-containing protein</fullName>
    </recommendedName>
</protein>
<keyword evidence="3" id="KW-1185">Reference proteome</keyword>
<keyword evidence="1" id="KW-0472">Membrane</keyword>
<keyword evidence="1" id="KW-1133">Transmembrane helix</keyword>
<evidence type="ECO:0000313" key="2">
    <source>
        <dbReference type="EMBL" id="QJW96037.1"/>
    </source>
</evidence>
<name>A0A6M5YPR5_9BACT</name>
<evidence type="ECO:0008006" key="4">
    <source>
        <dbReference type="Google" id="ProtNLM"/>
    </source>
</evidence>
<proteinExistence type="predicted"/>
<evidence type="ECO:0000256" key="1">
    <source>
        <dbReference type="SAM" id="Phobius"/>
    </source>
</evidence>
<sequence>MHRDAGGGAQEIDLRRFPSIPRATPQFEKRYKGRTSVERVNDRLKVGWGLDDGNAVGARRFGAHVGAVLIVHLAFATVLARAQRYEGSFGTMTLPPSATKLCELIREKGPDWT</sequence>
<gene>
    <name evidence="2" type="ORF">FTUN_3591</name>
</gene>
<evidence type="ECO:0000313" key="3">
    <source>
        <dbReference type="Proteomes" id="UP000503447"/>
    </source>
</evidence>